<name>A0A438NFU8_EXOME</name>
<comment type="subcellular location">
    <subcellularLocation>
        <location evidence="1">Nucleus</location>
    </subcellularLocation>
</comment>
<dbReference type="SMART" id="SM00398">
    <property type="entry name" value="HMG"/>
    <property type="match status" value="1"/>
</dbReference>
<dbReference type="InterPro" id="IPR009071">
    <property type="entry name" value="HMG_box_dom"/>
</dbReference>
<protein>
    <recommendedName>
        <fullName evidence="5">HMG box domain-containing protein</fullName>
    </recommendedName>
</protein>
<dbReference type="InterPro" id="IPR056513">
    <property type="entry name" value="INO80F"/>
</dbReference>
<gene>
    <name evidence="6" type="ORF">B0A52_01726</name>
</gene>
<feature type="compositionally biased region" description="Acidic residues" evidence="4">
    <location>
        <begin position="127"/>
        <end position="142"/>
    </location>
</feature>
<evidence type="ECO:0000313" key="7">
    <source>
        <dbReference type="Proteomes" id="UP000288859"/>
    </source>
</evidence>
<comment type="caution">
    <text evidence="6">The sequence shown here is derived from an EMBL/GenBank/DDBJ whole genome shotgun (WGS) entry which is preliminary data.</text>
</comment>
<feature type="compositionally biased region" description="Low complexity" evidence="4">
    <location>
        <begin position="168"/>
        <end position="182"/>
    </location>
</feature>
<dbReference type="CDD" id="cd22015">
    <property type="entry name" value="HMG-box_HMO1-like"/>
    <property type="match status" value="1"/>
</dbReference>
<keyword evidence="2 3" id="KW-0539">Nucleus</keyword>
<dbReference type="EMBL" id="NAJM01000004">
    <property type="protein sequence ID" value="RVX74600.1"/>
    <property type="molecule type" value="Genomic_DNA"/>
</dbReference>
<feature type="compositionally biased region" description="Polar residues" evidence="4">
    <location>
        <begin position="223"/>
        <end position="233"/>
    </location>
</feature>
<dbReference type="Pfam" id="PF24245">
    <property type="entry name" value="INO80F"/>
    <property type="match status" value="1"/>
</dbReference>
<evidence type="ECO:0000256" key="4">
    <source>
        <dbReference type="SAM" id="MobiDB-lite"/>
    </source>
</evidence>
<sequence length="340" mass="38004">MDSSSHAPLPQAVDMPLHRNAPLAPTQELAYRNKCIQLKKRLAEIELNNDATRRKISQEAQHVQKMRLLRSILLNHLKNIMESPPKKLTPEQREKLGALANGKGNLAELAGPGVTQDLPPSRPEGEGLLDDSSEESDEEEPELQPQERPERRRRANNSLREPMFLSTNNAAASPAPSQNQAPLSTSALHQDHAQQRSPLPDSTSNPQQTAQEQRNDGSDPYYGQSSPVASTHHQAGAYTDNAADEVNGVRHGPMPRPERPYPPFMQFTNHMQPQLEADNYPPSLIADRISIEWDNLSDGNRQLWEDRYKEQMKEYTAAMDQYKRAQRSNASGSGFTPSSS</sequence>
<organism evidence="6 7">
    <name type="scientific">Exophiala mesophila</name>
    <name type="common">Black yeast-like fungus</name>
    <dbReference type="NCBI Taxonomy" id="212818"/>
    <lineage>
        <taxon>Eukaryota</taxon>
        <taxon>Fungi</taxon>
        <taxon>Dikarya</taxon>
        <taxon>Ascomycota</taxon>
        <taxon>Pezizomycotina</taxon>
        <taxon>Eurotiomycetes</taxon>
        <taxon>Chaetothyriomycetidae</taxon>
        <taxon>Chaetothyriales</taxon>
        <taxon>Herpotrichiellaceae</taxon>
        <taxon>Exophiala</taxon>
    </lineage>
</organism>
<keyword evidence="3" id="KW-0238">DNA-binding</keyword>
<dbReference type="Pfam" id="PF00505">
    <property type="entry name" value="HMG_box"/>
    <property type="match status" value="1"/>
</dbReference>
<accession>A0A438NFU8</accession>
<feature type="domain" description="HMG box" evidence="5">
    <location>
        <begin position="257"/>
        <end position="323"/>
    </location>
</feature>
<proteinExistence type="predicted"/>
<dbReference type="PROSITE" id="PS50118">
    <property type="entry name" value="HMG_BOX_2"/>
    <property type="match status" value="1"/>
</dbReference>
<dbReference type="Gene3D" id="1.10.30.10">
    <property type="entry name" value="High mobility group box domain"/>
    <property type="match status" value="1"/>
</dbReference>
<feature type="compositionally biased region" description="Polar residues" evidence="4">
    <location>
        <begin position="195"/>
        <end position="212"/>
    </location>
</feature>
<feature type="region of interest" description="Disordered" evidence="4">
    <location>
        <begin position="104"/>
        <end position="266"/>
    </location>
</feature>
<dbReference type="GO" id="GO:0003677">
    <property type="term" value="F:DNA binding"/>
    <property type="evidence" value="ECO:0007669"/>
    <property type="project" value="UniProtKB-UniRule"/>
</dbReference>
<dbReference type="OrthoDB" id="10070927at2759"/>
<dbReference type="GO" id="GO:0005634">
    <property type="term" value="C:nucleus"/>
    <property type="evidence" value="ECO:0007669"/>
    <property type="project" value="UniProtKB-SubCell"/>
</dbReference>
<reference evidence="6 7" key="1">
    <citation type="submission" date="2017-03" db="EMBL/GenBank/DDBJ databases">
        <title>Genomes of endolithic fungi from Antarctica.</title>
        <authorList>
            <person name="Coleine C."/>
            <person name="Masonjones S."/>
            <person name="Stajich J.E."/>
        </authorList>
    </citation>
    <scope>NUCLEOTIDE SEQUENCE [LARGE SCALE GENOMIC DNA]</scope>
    <source>
        <strain evidence="6 7">CCFEE 6314</strain>
    </source>
</reference>
<evidence type="ECO:0000256" key="2">
    <source>
        <dbReference type="ARBA" id="ARBA00023242"/>
    </source>
</evidence>
<dbReference type="SUPFAM" id="SSF47095">
    <property type="entry name" value="HMG-box"/>
    <property type="match status" value="1"/>
</dbReference>
<dbReference type="Proteomes" id="UP000288859">
    <property type="component" value="Unassembled WGS sequence"/>
</dbReference>
<evidence type="ECO:0000259" key="5">
    <source>
        <dbReference type="PROSITE" id="PS50118"/>
    </source>
</evidence>
<dbReference type="AlphaFoldDB" id="A0A438NFU8"/>
<evidence type="ECO:0000313" key="6">
    <source>
        <dbReference type="EMBL" id="RVX74600.1"/>
    </source>
</evidence>
<dbReference type="InterPro" id="IPR036910">
    <property type="entry name" value="HMG_box_dom_sf"/>
</dbReference>
<evidence type="ECO:0000256" key="1">
    <source>
        <dbReference type="ARBA" id="ARBA00004123"/>
    </source>
</evidence>
<dbReference type="VEuPathDB" id="FungiDB:PV10_07193"/>
<evidence type="ECO:0000256" key="3">
    <source>
        <dbReference type="PROSITE-ProRule" id="PRU00267"/>
    </source>
</evidence>
<feature type="DNA-binding region" description="HMG box" evidence="3">
    <location>
        <begin position="257"/>
        <end position="323"/>
    </location>
</feature>